<dbReference type="Gene3D" id="2.40.30.10">
    <property type="entry name" value="Translation factors"/>
    <property type="match status" value="2"/>
</dbReference>
<evidence type="ECO:0000259" key="13">
    <source>
        <dbReference type="PROSITE" id="PS51722"/>
    </source>
</evidence>
<dbReference type="PANTHER" id="PTHR43381:SF5">
    <property type="entry name" value="TR-TYPE G DOMAIN-CONTAINING PROTEIN"/>
    <property type="match status" value="1"/>
</dbReference>
<dbReference type="Gene3D" id="3.40.50.10050">
    <property type="entry name" value="Translation initiation factor IF- 2, domain 3"/>
    <property type="match status" value="1"/>
</dbReference>
<evidence type="ECO:0000256" key="11">
    <source>
        <dbReference type="RuleBase" id="RU000645"/>
    </source>
</evidence>
<dbReference type="SUPFAM" id="SSF50447">
    <property type="entry name" value="Translation proteins"/>
    <property type="match status" value="2"/>
</dbReference>
<comment type="subcellular location">
    <subcellularLocation>
        <location evidence="1 9 11">Cytoplasm</location>
    </subcellularLocation>
</comment>
<dbReference type="Pfam" id="PF00009">
    <property type="entry name" value="GTP_EFTU"/>
    <property type="match status" value="1"/>
</dbReference>
<dbReference type="FunFam" id="2.40.30.10:FF:000008">
    <property type="entry name" value="Translation initiation factor IF-2"/>
    <property type="match status" value="1"/>
</dbReference>
<feature type="region of interest" description="Disordered" evidence="12">
    <location>
        <begin position="27"/>
        <end position="112"/>
    </location>
</feature>
<comment type="caution">
    <text evidence="14">The sequence shown here is derived from an EMBL/GenBank/DDBJ whole genome shotgun (WGS) entry which is preliminary data.</text>
</comment>
<reference evidence="14 15" key="1">
    <citation type="journal article" date="2014" name="Mol. Biol. Evol.">
        <title>Massive expansion of Ubiquitination-related gene families within the Chlamydiae.</title>
        <authorList>
            <person name="Domman D."/>
            <person name="Collingro A."/>
            <person name="Lagkouvardos I."/>
            <person name="Gehre L."/>
            <person name="Weinmaier T."/>
            <person name="Rattei T."/>
            <person name="Subtil A."/>
            <person name="Horn M."/>
        </authorList>
    </citation>
    <scope>NUCLEOTIDE SEQUENCE [LARGE SCALE GENOMIC DNA]</scope>
    <source>
        <strain evidence="14 15">EI2</strain>
    </source>
</reference>
<dbReference type="InterPro" id="IPR009000">
    <property type="entry name" value="Transl_B-barrel_sf"/>
</dbReference>
<dbReference type="CDD" id="cd03692">
    <property type="entry name" value="mtIF2_IVc"/>
    <property type="match status" value="1"/>
</dbReference>
<evidence type="ECO:0000256" key="10">
    <source>
        <dbReference type="RuleBase" id="RU000644"/>
    </source>
</evidence>
<dbReference type="PATRIC" id="fig|362787.3.peg.850"/>
<feature type="binding site" evidence="9">
    <location>
        <begin position="527"/>
        <end position="530"/>
    </location>
    <ligand>
        <name>GTP</name>
        <dbReference type="ChEBI" id="CHEBI:37565"/>
    </ligand>
</feature>
<feature type="compositionally biased region" description="Basic and acidic residues" evidence="12">
    <location>
        <begin position="49"/>
        <end position="63"/>
    </location>
</feature>
<feature type="domain" description="Tr-type G" evidence="13">
    <location>
        <begin position="418"/>
        <end position="585"/>
    </location>
</feature>
<dbReference type="Proteomes" id="UP000031465">
    <property type="component" value="Unassembled WGS sequence"/>
</dbReference>
<dbReference type="Pfam" id="PF22042">
    <property type="entry name" value="EF-G_D2"/>
    <property type="match status" value="1"/>
</dbReference>
<keyword evidence="8 9" id="KW-0342">GTP-binding</keyword>
<protein>
    <recommendedName>
        <fullName evidence="3 9">Translation initiation factor IF-2</fullName>
    </recommendedName>
</protein>
<dbReference type="InterPro" id="IPR000795">
    <property type="entry name" value="T_Tr_GTP-bd_dom"/>
</dbReference>
<dbReference type="InterPro" id="IPR000178">
    <property type="entry name" value="TF_IF2_bacterial-like"/>
</dbReference>
<proteinExistence type="inferred from homology"/>
<feature type="compositionally biased region" description="Basic and acidic residues" evidence="12">
    <location>
        <begin position="264"/>
        <end position="308"/>
    </location>
</feature>
<dbReference type="InterPro" id="IPR053905">
    <property type="entry name" value="EF-G-like_DII"/>
</dbReference>
<evidence type="ECO:0000256" key="6">
    <source>
        <dbReference type="ARBA" id="ARBA00022741"/>
    </source>
</evidence>
<dbReference type="FunFam" id="3.40.50.10050:FF:000001">
    <property type="entry name" value="Translation initiation factor IF-2"/>
    <property type="match status" value="1"/>
</dbReference>
<dbReference type="NCBIfam" id="TIGR00231">
    <property type="entry name" value="small_GTP"/>
    <property type="match status" value="1"/>
</dbReference>
<comment type="similarity">
    <text evidence="2 9 10">Belongs to the TRAFAC class translation factor GTPase superfamily. Classic translation factor GTPase family. IF-2 subfamily.</text>
</comment>
<dbReference type="InterPro" id="IPR027417">
    <property type="entry name" value="P-loop_NTPase"/>
</dbReference>
<evidence type="ECO:0000313" key="15">
    <source>
        <dbReference type="Proteomes" id="UP000031465"/>
    </source>
</evidence>
<sequence length="920" mass="101765">MAKNLKLNIKNAQIAEAINLSGLKSKLAKKKEEESTQKSSAAKSTSKTTKTEVEELPKEEAPRIRARSKSAFAEAPADQSSKEITEEIKTSQDEESISREAAKVIEEKSRMKTSAEIRQEIFGEELSQAPSKDSSQELEFAEKIKTNETKPTTFIEPTIASPAPAEPKSLVEDKTSITHVYQNQKRDIPIRESLPPQEKLGPTGKHMRDFIKPKPQPERVSRPLEANSSNQKEVSEANKEKLDKNKIKPKSKGFEEPKVLTADDDARKGLKSPKFKEFKDIKPARKPETRQFDARDRQGLRTSDEDQHWRKKKNKQRQNIQEDTTIRPTSLKVRLPISIKDLASEMKLKASQLVGKLFLQGIVVTLNDLLEDETTAQLLGQEFGCEITIDTAEEKRIQITDKSIREELQQSPNDQLQLRPPVVAFMGHVDHGKTSLIDAIRKSNRAAGEAGAITQHIGAFRCHTPVGDIAILDTPGHEAFSAMRARGADVTDIVVLVVAGDEGLRQQSIEAIQHARAANVIIVVAINKCDKPNFNPDNVYRQLAEQNLLPEPWGGQTITVNCSAVTGEGIPELLEMLALQAEVLELRANPSMRARGTVLESEMHKGLGSVATILVQNGTLKRGDALVFGLLWGRVKTMHDEYGKELQEAGPSTPVEITGLSGLPEAGQEFIVVKNEKEAREIANVRSEGARQNTFMLQQKKKVSMENMLQQASATGKKMLNIVLRADVQGSLEALKVALLKIESDKADLNIIFNGVGEVSESDVQLAAASKAIVLGFHTQIESHAEALVKQLGVQVRLHNIIYHAIDDIKVLMAGLLEKIAQETEKGKAIVKATFKSSQAGIIAGCQVIEGSIHRNNYVRLKRGQEVIWKGTISSLKRVKEDVREVQKGIECGILLNNFTDILEGDIIEAYDITYISQEL</sequence>
<accession>A0A0C1JPF2</accession>
<dbReference type="InterPro" id="IPR015760">
    <property type="entry name" value="TIF_IF2"/>
</dbReference>
<dbReference type="FunFam" id="3.40.50.300:FF:000019">
    <property type="entry name" value="Translation initiation factor IF-2"/>
    <property type="match status" value="1"/>
</dbReference>
<dbReference type="GO" id="GO:0003743">
    <property type="term" value="F:translation initiation factor activity"/>
    <property type="evidence" value="ECO:0007669"/>
    <property type="project" value="UniProtKB-UniRule"/>
</dbReference>
<dbReference type="SUPFAM" id="SSF52540">
    <property type="entry name" value="P-loop containing nucleoside triphosphate hydrolases"/>
    <property type="match status" value="1"/>
</dbReference>
<evidence type="ECO:0000256" key="12">
    <source>
        <dbReference type="SAM" id="MobiDB-lite"/>
    </source>
</evidence>
<evidence type="ECO:0000313" key="14">
    <source>
        <dbReference type="EMBL" id="KIC72411.1"/>
    </source>
</evidence>
<gene>
    <name evidence="9 14" type="primary">infB</name>
    <name evidence="14" type="ORF">DB44_CJ00250</name>
</gene>
<dbReference type="Gene3D" id="3.40.50.300">
    <property type="entry name" value="P-loop containing nucleotide triphosphate hydrolases"/>
    <property type="match status" value="1"/>
</dbReference>
<keyword evidence="5 9" id="KW-0396">Initiation factor</keyword>
<evidence type="ECO:0000256" key="3">
    <source>
        <dbReference type="ARBA" id="ARBA00020675"/>
    </source>
</evidence>
<dbReference type="InterPro" id="IPR005225">
    <property type="entry name" value="Small_GTP-bd"/>
</dbReference>
<keyword evidence="4 9" id="KW-0963">Cytoplasm</keyword>
<dbReference type="CDD" id="cd03702">
    <property type="entry name" value="IF2_mtIF2_II"/>
    <property type="match status" value="1"/>
</dbReference>
<dbReference type="PANTHER" id="PTHR43381">
    <property type="entry name" value="TRANSLATION INITIATION FACTOR IF-2-RELATED"/>
    <property type="match status" value="1"/>
</dbReference>
<organism evidence="14 15">
    <name type="scientific">Candidatus Protochlamydia amoebophila</name>
    <dbReference type="NCBI Taxonomy" id="362787"/>
    <lineage>
        <taxon>Bacteria</taxon>
        <taxon>Pseudomonadati</taxon>
        <taxon>Chlamydiota</taxon>
        <taxon>Chlamydiia</taxon>
        <taxon>Parachlamydiales</taxon>
        <taxon>Parachlamydiaceae</taxon>
        <taxon>Candidatus Protochlamydia</taxon>
    </lineage>
</organism>
<evidence type="ECO:0000256" key="2">
    <source>
        <dbReference type="ARBA" id="ARBA00007733"/>
    </source>
</evidence>
<feature type="binding site" evidence="9">
    <location>
        <begin position="473"/>
        <end position="477"/>
    </location>
    <ligand>
        <name>GTP</name>
        <dbReference type="ChEBI" id="CHEBI:37565"/>
    </ligand>
</feature>
<dbReference type="AlphaFoldDB" id="A0A0C1JPF2"/>
<dbReference type="SUPFAM" id="SSF52156">
    <property type="entry name" value="Initiation factor IF2/eIF5b, domain 3"/>
    <property type="match status" value="1"/>
</dbReference>
<dbReference type="Pfam" id="PF11987">
    <property type="entry name" value="IF-2"/>
    <property type="match status" value="1"/>
</dbReference>
<evidence type="ECO:0000256" key="8">
    <source>
        <dbReference type="ARBA" id="ARBA00023134"/>
    </source>
</evidence>
<feature type="compositionally biased region" description="Basic and acidic residues" evidence="12">
    <location>
        <begin position="233"/>
        <end position="258"/>
    </location>
</feature>
<dbReference type="Pfam" id="PF03144">
    <property type="entry name" value="GTP_EFTU_D2"/>
    <property type="match status" value="1"/>
</dbReference>
<dbReference type="RefSeq" id="WP_039357706.1">
    <property type="nucleotide sequence ID" value="NZ_JSAN01000056.1"/>
</dbReference>
<feature type="region of interest" description="Disordered" evidence="12">
    <location>
        <begin position="143"/>
        <end position="325"/>
    </location>
</feature>
<feature type="compositionally biased region" description="Low complexity" evidence="12">
    <location>
        <begin position="37"/>
        <end position="48"/>
    </location>
</feature>
<evidence type="ECO:0000256" key="5">
    <source>
        <dbReference type="ARBA" id="ARBA00022540"/>
    </source>
</evidence>
<dbReference type="InterPro" id="IPR036925">
    <property type="entry name" value="TIF_IF2_dom3_sf"/>
</dbReference>
<dbReference type="InterPro" id="IPR044145">
    <property type="entry name" value="IF2_II"/>
</dbReference>
<dbReference type="GO" id="GO:0005525">
    <property type="term" value="F:GTP binding"/>
    <property type="evidence" value="ECO:0007669"/>
    <property type="project" value="UniProtKB-KW"/>
</dbReference>
<keyword evidence="6 9" id="KW-0547">Nucleotide-binding</keyword>
<evidence type="ECO:0000256" key="7">
    <source>
        <dbReference type="ARBA" id="ARBA00022917"/>
    </source>
</evidence>
<dbReference type="NCBIfam" id="TIGR00487">
    <property type="entry name" value="IF-2"/>
    <property type="match status" value="1"/>
</dbReference>
<feature type="binding site" evidence="9">
    <location>
        <begin position="427"/>
        <end position="434"/>
    </location>
    <ligand>
        <name>GTP</name>
        <dbReference type="ChEBI" id="CHEBI:37565"/>
    </ligand>
</feature>
<dbReference type="PROSITE" id="PS51722">
    <property type="entry name" value="G_TR_2"/>
    <property type="match status" value="1"/>
</dbReference>
<dbReference type="CDD" id="cd01887">
    <property type="entry name" value="IF2_eIF5B"/>
    <property type="match status" value="1"/>
</dbReference>
<dbReference type="InterPro" id="IPR006847">
    <property type="entry name" value="IF2_N"/>
</dbReference>
<feature type="compositionally biased region" description="Basic and acidic residues" evidence="12">
    <location>
        <begin position="80"/>
        <end position="112"/>
    </location>
</feature>
<feature type="region of interest" description="G-domain" evidence="9">
    <location>
        <begin position="421"/>
        <end position="569"/>
    </location>
</feature>
<dbReference type="GO" id="GO:0005829">
    <property type="term" value="C:cytosol"/>
    <property type="evidence" value="ECO:0007669"/>
    <property type="project" value="TreeGrafter"/>
</dbReference>
<name>A0A0C1JPF2_9BACT</name>
<comment type="function">
    <text evidence="9 10">One of the essential components for the initiation of protein synthesis. Protects formylmethionyl-tRNA from spontaneous hydrolysis and promotes its binding to the 30S ribosomal subunits. Also involved in the hydrolysis of GTP during the formation of the 70S ribosomal complex.</text>
</comment>
<evidence type="ECO:0000256" key="1">
    <source>
        <dbReference type="ARBA" id="ARBA00004496"/>
    </source>
</evidence>
<evidence type="ECO:0000256" key="4">
    <source>
        <dbReference type="ARBA" id="ARBA00022490"/>
    </source>
</evidence>
<dbReference type="InterPro" id="IPR023115">
    <property type="entry name" value="TIF_IF2_dom3"/>
</dbReference>
<dbReference type="EMBL" id="JSAN01000056">
    <property type="protein sequence ID" value="KIC72411.1"/>
    <property type="molecule type" value="Genomic_DNA"/>
</dbReference>
<dbReference type="GO" id="GO:0003924">
    <property type="term" value="F:GTPase activity"/>
    <property type="evidence" value="ECO:0007669"/>
    <property type="project" value="UniProtKB-UniRule"/>
</dbReference>
<keyword evidence="7 9" id="KW-0648">Protein biosynthesis</keyword>
<dbReference type="HAMAP" id="MF_00100_B">
    <property type="entry name" value="IF_2_B"/>
    <property type="match status" value="1"/>
</dbReference>
<dbReference type="PROSITE" id="PS01176">
    <property type="entry name" value="IF2"/>
    <property type="match status" value="1"/>
</dbReference>
<dbReference type="FunFam" id="2.40.30.10:FF:000007">
    <property type="entry name" value="Translation initiation factor IF-2"/>
    <property type="match status" value="1"/>
</dbReference>
<dbReference type="InterPro" id="IPR004161">
    <property type="entry name" value="EFTu-like_2"/>
</dbReference>
<evidence type="ECO:0000256" key="9">
    <source>
        <dbReference type="HAMAP-Rule" id="MF_00100"/>
    </source>
</evidence>
<feature type="compositionally biased region" description="Basic and acidic residues" evidence="12">
    <location>
        <begin position="206"/>
        <end position="222"/>
    </location>
</feature>
<dbReference type="Pfam" id="PF04760">
    <property type="entry name" value="IF2_N"/>
    <property type="match status" value="1"/>
</dbReference>